<evidence type="ECO:0000313" key="2">
    <source>
        <dbReference type="EMBL" id="CAG75076.1"/>
    </source>
</evidence>
<organism evidence="2 3">
    <name type="scientific">Pectobacterium atrosepticum (strain SCRI 1043 / ATCC BAA-672)</name>
    <name type="common">Erwinia carotovora subsp. atroseptica</name>
    <dbReference type="NCBI Taxonomy" id="218491"/>
    <lineage>
        <taxon>Bacteria</taxon>
        <taxon>Pseudomonadati</taxon>
        <taxon>Pseudomonadota</taxon>
        <taxon>Gammaproteobacteria</taxon>
        <taxon>Enterobacterales</taxon>
        <taxon>Pectobacteriaceae</taxon>
        <taxon>Pectobacterium</taxon>
    </lineage>
</organism>
<dbReference type="HOGENOM" id="CLU_1813961_0_0_6"/>
<gene>
    <name evidence="2" type="ordered locus">ECA2174</name>
</gene>
<reference evidence="2" key="1">
    <citation type="submission" date="2004-02" db="EMBL/GenBank/DDBJ databases">
        <title>The genome sequence of the enterobacterial phytopathogen Erwinia carotovora subsp. atroseptica SCRI1043 and functional genomic identification of novel virulence factors.</title>
        <authorList>
            <person name="Bell K.S."/>
            <person name="Sebaihia M."/>
            <person name="Pritchard L."/>
            <person name="Holden M."/>
            <person name="Hyman L.J."/>
            <person name="Holeva M.C."/>
            <person name="Thomson N.R."/>
            <person name="Bentley S.D."/>
            <person name="Churcher C."/>
            <person name="Mungall K."/>
            <person name="Atkin R."/>
            <person name="Bason N."/>
            <person name="Brooks K."/>
            <person name="Chillingworth T."/>
            <person name="Clark K."/>
            <person name="Doggett J."/>
            <person name="Fraser A."/>
            <person name="Hance Z."/>
            <person name="Hauser H."/>
            <person name="Jagels K."/>
            <person name="Moule S."/>
            <person name="Norbertczak H."/>
            <person name="Ormond D."/>
            <person name="Price C."/>
            <person name="Quail M.A."/>
            <person name="Sanders M."/>
            <person name="Walker D."/>
            <person name="Whitehead S."/>
            <person name="Salmond G.P.C."/>
            <person name="Birch P.R.J."/>
            <person name="Barrell B.G."/>
            <person name="Parkhill J."/>
            <person name="Toth I.K."/>
        </authorList>
    </citation>
    <scope>NUCLEOTIDE SEQUENCE</scope>
    <source>
        <strain evidence="2">SCRI1043</strain>
    </source>
</reference>
<accession>Q6D566</accession>
<evidence type="ECO:0000256" key="1">
    <source>
        <dbReference type="SAM" id="SignalP"/>
    </source>
</evidence>
<dbReference type="DNASU" id="2883679"/>
<sequence>MKLADGLVVTILALGGITSAFADDICSKQPSDGALYQCMVQQKKLAEDDLNKEYAAAKKRIVQMYGSQKQLGDQYVAIVVDTQRGWLPVDTIRGDLGNGLLVPLKLAVGDSRIIHLNLYRGTTDAAATNAAMSLESLLRALD</sequence>
<evidence type="ECO:0000313" key="3">
    <source>
        <dbReference type="Proteomes" id="UP000007966"/>
    </source>
</evidence>
<dbReference type="EMBL" id="BX950851">
    <property type="protein sequence ID" value="CAG75076.1"/>
    <property type="molecule type" value="Genomic_DNA"/>
</dbReference>
<name>Q6D566_PECAS</name>
<keyword evidence="1" id="KW-0732">Signal</keyword>
<keyword evidence="3" id="KW-1185">Reference proteome</keyword>
<dbReference type="Gene3D" id="1.20.1270.180">
    <property type="match status" value="1"/>
</dbReference>
<dbReference type="Proteomes" id="UP000007966">
    <property type="component" value="Chromosome"/>
</dbReference>
<feature type="signal peptide" evidence="1">
    <location>
        <begin position="1"/>
        <end position="22"/>
    </location>
</feature>
<dbReference type="eggNOG" id="COG3755">
    <property type="taxonomic scope" value="Bacteria"/>
</dbReference>
<dbReference type="KEGG" id="eca:ECA2174"/>
<proteinExistence type="predicted"/>
<dbReference type="AlphaFoldDB" id="Q6D566"/>
<protein>
    <submittedName>
        <fullName evidence="2">Uncharacterized protein</fullName>
    </submittedName>
</protein>
<feature type="chain" id="PRO_5004271855" evidence="1">
    <location>
        <begin position="23"/>
        <end position="142"/>
    </location>
</feature>
<dbReference type="STRING" id="218491.ECA2174"/>
<dbReference type="RefSeq" id="WP_011093735.1">
    <property type="nucleotide sequence ID" value="NC_004547.2"/>
</dbReference>